<protein>
    <submittedName>
        <fullName evidence="1">Uncharacterized protein</fullName>
    </submittedName>
</protein>
<proteinExistence type="predicted"/>
<name>A0A1X2BIL4_9MYCO</name>
<sequence length="228" mass="24913">MVGGYLSYHTDMVTTQSDLEVLLARVNEATKQLQRSVTVPSEIGGLIDSFESVLGAATPLQLEADPYLTTTLWAAAFRADNALRHDDAAEQRRDVRIALEQFRHALRDIVDSRAYDDGAPIHDVLVSVSATLSAPQKTLAELFGVSVRQLQRWLADDGSEPTGDDAARIRAVAGVVNQLRHTFTGPGVVAWFEREHPVLKRRPIEMLDDPLGYPQVLSAATASRAVTA</sequence>
<organism evidence="1 2">
    <name type="scientific">Mycobacterium riyadhense</name>
    <dbReference type="NCBI Taxonomy" id="486698"/>
    <lineage>
        <taxon>Bacteria</taxon>
        <taxon>Bacillati</taxon>
        <taxon>Actinomycetota</taxon>
        <taxon>Actinomycetes</taxon>
        <taxon>Mycobacteriales</taxon>
        <taxon>Mycobacteriaceae</taxon>
        <taxon>Mycobacterium</taxon>
    </lineage>
</organism>
<dbReference type="STRING" id="486698.AWC22_00305"/>
<gene>
    <name evidence="1" type="ORF">AWC22_00305</name>
</gene>
<reference evidence="1 2" key="1">
    <citation type="submission" date="2016-01" db="EMBL/GenBank/DDBJ databases">
        <title>The new phylogeny of the genus Mycobacterium.</title>
        <authorList>
            <person name="Tarcisio F."/>
            <person name="Conor M."/>
            <person name="Antonella G."/>
            <person name="Elisabetta G."/>
            <person name="Giulia F.S."/>
            <person name="Sara T."/>
            <person name="Anna F."/>
            <person name="Clotilde B."/>
            <person name="Roberto B."/>
            <person name="Veronica D.S."/>
            <person name="Fabio R."/>
            <person name="Monica P."/>
            <person name="Olivier J."/>
            <person name="Enrico T."/>
            <person name="Nicola S."/>
        </authorList>
    </citation>
    <scope>NUCLEOTIDE SEQUENCE [LARGE SCALE GENOMIC DNA]</scope>
    <source>
        <strain evidence="1 2">DSM 45176</strain>
    </source>
</reference>
<evidence type="ECO:0000313" key="2">
    <source>
        <dbReference type="Proteomes" id="UP000193087"/>
    </source>
</evidence>
<evidence type="ECO:0000313" key="1">
    <source>
        <dbReference type="EMBL" id="ORW63513.1"/>
    </source>
</evidence>
<comment type="caution">
    <text evidence="1">The sequence shown here is derived from an EMBL/GenBank/DDBJ whole genome shotgun (WGS) entry which is preliminary data.</text>
</comment>
<dbReference type="EMBL" id="LQPQ01000209">
    <property type="protein sequence ID" value="ORW63513.1"/>
    <property type="molecule type" value="Genomic_DNA"/>
</dbReference>
<dbReference type="AlphaFoldDB" id="A0A1X2BIL4"/>
<keyword evidence="2" id="KW-1185">Reference proteome</keyword>
<accession>A0A1X2BIL4</accession>
<dbReference type="Proteomes" id="UP000193087">
    <property type="component" value="Unassembled WGS sequence"/>
</dbReference>